<protein>
    <submittedName>
        <fullName evidence="12">TRP-like ion channel Pkd2</fullName>
    </submittedName>
</protein>
<dbReference type="Pfam" id="PF20519">
    <property type="entry name" value="Polycystin_dom"/>
    <property type="match status" value="1"/>
</dbReference>
<dbReference type="AlphaFoldDB" id="A0A7J6MBU2"/>
<feature type="transmembrane region" description="Helical" evidence="9">
    <location>
        <begin position="59"/>
        <end position="77"/>
    </location>
</feature>
<evidence type="ECO:0000313" key="12">
    <source>
        <dbReference type="EMBL" id="KAF4669073.1"/>
    </source>
</evidence>
<dbReference type="EMBL" id="JAAPAO010000178">
    <property type="protein sequence ID" value="KAF4669073.1"/>
    <property type="molecule type" value="Genomic_DNA"/>
</dbReference>
<feature type="disulfide bond" evidence="7">
    <location>
        <begin position="273"/>
        <end position="286"/>
    </location>
</feature>
<evidence type="ECO:0000259" key="11">
    <source>
        <dbReference type="Pfam" id="PF20519"/>
    </source>
</evidence>
<dbReference type="InterPro" id="IPR046791">
    <property type="entry name" value="Polycystin_dom"/>
</dbReference>
<name>A0A7J6MBU2_PERCH</name>
<evidence type="ECO:0000256" key="5">
    <source>
        <dbReference type="ARBA" id="ARBA00023136"/>
    </source>
</evidence>
<keyword evidence="13" id="KW-1185">Reference proteome</keyword>
<dbReference type="PANTHER" id="PTHR10877">
    <property type="entry name" value="POLYCYSTIN FAMILY MEMBER"/>
    <property type="match status" value="1"/>
</dbReference>
<evidence type="ECO:0000256" key="7">
    <source>
        <dbReference type="PIRSR" id="PIRSR603915-2"/>
    </source>
</evidence>
<dbReference type="PANTHER" id="PTHR10877:SF183">
    <property type="entry name" value="AT14535P-RELATED"/>
    <property type="match status" value="1"/>
</dbReference>
<comment type="subcellular location">
    <subcellularLocation>
        <location evidence="1">Membrane</location>
        <topology evidence="1">Multi-pass membrane protein</topology>
    </subcellularLocation>
</comment>
<evidence type="ECO:0000256" key="2">
    <source>
        <dbReference type="ARBA" id="ARBA00007200"/>
    </source>
</evidence>
<feature type="region of interest" description="Disordered" evidence="8">
    <location>
        <begin position="740"/>
        <end position="765"/>
    </location>
</feature>
<evidence type="ECO:0000256" key="3">
    <source>
        <dbReference type="ARBA" id="ARBA00022692"/>
    </source>
</evidence>
<dbReference type="InterPro" id="IPR051223">
    <property type="entry name" value="Polycystin"/>
</dbReference>
<dbReference type="InterPro" id="IPR003915">
    <property type="entry name" value="PKD_2"/>
</dbReference>
<feature type="region of interest" description="Disordered" evidence="8">
    <location>
        <begin position="141"/>
        <end position="160"/>
    </location>
</feature>
<comment type="similarity">
    <text evidence="2">Belongs to the polycystin family.</text>
</comment>
<feature type="transmembrane region" description="Helical" evidence="9">
    <location>
        <begin position="599"/>
        <end position="621"/>
    </location>
</feature>
<feature type="transmembrane region" description="Helical" evidence="9">
    <location>
        <begin position="532"/>
        <end position="556"/>
    </location>
</feature>
<gene>
    <name evidence="12" type="primary">PKD2_1</name>
    <name evidence="12" type="ORF">FOL47_002723</name>
</gene>
<proteinExistence type="inferred from homology"/>
<dbReference type="PRINTS" id="PR01433">
    <property type="entry name" value="POLYCYSTIN2"/>
</dbReference>
<comment type="caution">
    <text evidence="12">The sequence shown here is derived from an EMBL/GenBank/DDBJ whole genome shotgun (WGS) entry which is preliminary data.</text>
</comment>
<reference evidence="12 13" key="1">
    <citation type="submission" date="2020-04" db="EMBL/GenBank/DDBJ databases">
        <title>Perkinsus chesapeaki whole genome sequence.</title>
        <authorList>
            <person name="Bogema D.R."/>
        </authorList>
    </citation>
    <scope>NUCLEOTIDE SEQUENCE [LARGE SCALE GENOMIC DNA]</scope>
    <source>
        <strain evidence="12">ATCC PRA-425</strain>
    </source>
</reference>
<dbReference type="InterPro" id="IPR013122">
    <property type="entry name" value="PKD1_2_channel"/>
</dbReference>
<dbReference type="Pfam" id="PF08016">
    <property type="entry name" value="PKD_channel"/>
    <property type="match status" value="1"/>
</dbReference>
<evidence type="ECO:0000256" key="8">
    <source>
        <dbReference type="SAM" id="MobiDB-lite"/>
    </source>
</evidence>
<evidence type="ECO:0000313" key="13">
    <source>
        <dbReference type="Proteomes" id="UP000591131"/>
    </source>
</evidence>
<accession>A0A7J6MBU2</accession>
<sequence>MSRENPFHDKYDEFALERGTNKFLGDSVFWQHYEKIPVRFVYKAGSIEYRNLKLMLLEMIFYISIVVCLTSFLYNHIDASLEYQARQQQEHYWGQCSSDGGCRIEQVDDVTTFWQWYRESLVPLAFNAVGDQSLLEQAVARSKSTDDTESTTIGQYPSLTPAVTPPDGWLNGMAALVIDTPTETVTNNTGLDLDILGITTTTAAPTTATTTVAPELVVEPSLIRVWPEHAVTLFSLNEETIPWGPRYVGDTETNILLGPVRIRQVAVTPQRACSVQDELVSVHSVCFGPWSSKDEYKFKIAKTGTPERVQDAYIWRPSNETQQEAVMVGNYSQYTGAGYFFDLPTDIVQAFRVADDLEEWQWLDMATRAIIIELSTLNPNINIVVNTRLLFEFGPDGSIGVKQEHTPLPVDQVSLPVMLEGGTYLTLFLYEVVVTAQFVTFMLFAAGNLYKTRPIRYFTFLSLLEEEPSLRPELLPMPKEVFMPYSIFRDPLMSSRNTLSLLTLIVWLKLLKYMVVFGPFRPLVRVIERCIYELLAFALLCIVLLAGLAVSFHIVLGPIMDDFTWVHGSFYTLMFMLVRGPTDSRMTQILHEEPQLGKLLFILYIVLIAFLLMAFFFGIVLDVYSELAILSKNQDPSVLRENPQKRNPMMAFLFAYHYKLRGVSLVRDLADDEEVGGPDDQWIELRALPACVAAAWERKRRDLQFELEDSIAEREQASALKHIELNTEVRRSRGSILSHLSDKVSQRSKPGADRTRFEEERDETQKLVERADKCDRITRVQLQRLLNETPELCQLIGSGRAVEIIRKYKSAYQDEREEERQQRIARLQEVIFSKMEKVGNRATRLKFDTAASMELVSTELNEAMTEMQSVWRADMADVLEGIGTFSETMKNLTRSIEEVQLAHTRLATDLQLGQLHLGGHVP</sequence>
<dbReference type="Proteomes" id="UP000591131">
    <property type="component" value="Unassembled WGS sequence"/>
</dbReference>
<evidence type="ECO:0000256" key="4">
    <source>
        <dbReference type="ARBA" id="ARBA00022989"/>
    </source>
</evidence>
<feature type="domain" description="Polycystin cation channel PKD1/PKD2" evidence="10">
    <location>
        <begin position="495"/>
        <end position="626"/>
    </location>
</feature>
<keyword evidence="4 9" id="KW-1133">Transmembrane helix</keyword>
<evidence type="ECO:0000256" key="9">
    <source>
        <dbReference type="SAM" id="Phobius"/>
    </source>
</evidence>
<dbReference type="GO" id="GO:0005509">
    <property type="term" value="F:calcium ion binding"/>
    <property type="evidence" value="ECO:0007669"/>
    <property type="project" value="InterPro"/>
</dbReference>
<evidence type="ECO:0000259" key="10">
    <source>
        <dbReference type="Pfam" id="PF08016"/>
    </source>
</evidence>
<evidence type="ECO:0000256" key="6">
    <source>
        <dbReference type="ARBA" id="ARBA00023180"/>
    </source>
</evidence>
<keyword evidence="6" id="KW-0325">Glycoprotein</keyword>
<keyword evidence="3 9" id="KW-0812">Transmembrane</keyword>
<organism evidence="12 13">
    <name type="scientific">Perkinsus chesapeaki</name>
    <name type="common">Clam parasite</name>
    <name type="synonym">Perkinsus andrewsi</name>
    <dbReference type="NCBI Taxonomy" id="330153"/>
    <lineage>
        <taxon>Eukaryota</taxon>
        <taxon>Sar</taxon>
        <taxon>Alveolata</taxon>
        <taxon>Perkinsozoa</taxon>
        <taxon>Perkinsea</taxon>
        <taxon>Perkinsida</taxon>
        <taxon>Perkinsidae</taxon>
        <taxon>Perkinsus</taxon>
    </lineage>
</organism>
<feature type="transmembrane region" description="Helical" evidence="9">
    <location>
        <begin position="427"/>
        <end position="450"/>
    </location>
</feature>
<dbReference type="GO" id="GO:0016020">
    <property type="term" value="C:membrane"/>
    <property type="evidence" value="ECO:0007669"/>
    <property type="project" value="UniProtKB-SubCell"/>
</dbReference>
<evidence type="ECO:0000256" key="1">
    <source>
        <dbReference type="ARBA" id="ARBA00004141"/>
    </source>
</evidence>
<keyword evidence="5 9" id="KW-0472">Membrane</keyword>
<dbReference type="OrthoDB" id="444119at2759"/>
<feature type="domain" description="Polycystin" evidence="11">
    <location>
        <begin position="252"/>
        <end position="398"/>
    </location>
</feature>
<feature type="transmembrane region" description="Helical" evidence="9">
    <location>
        <begin position="499"/>
        <end position="520"/>
    </location>
</feature>